<dbReference type="InterPro" id="IPR002130">
    <property type="entry name" value="Cyclophilin-type_PPIase_dom"/>
</dbReference>
<reference evidence="8 9" key="1">
    <citation type="submission" date="2020-04" db="EMBL/GenBank/DDBJ databases">
        <authorList>
            <person name="Hitch T.C.A."/>
            <person name="Wylensek D."/>
            <person name="Clavel T."/>
        </authorList>
    </citation>
    <scope>NUCLEOTIDE SEQUENCE [LARGE SCALE GENOMIC DNA]</scope>
    <source>
        <strain evidence="8 9">WB01_D5_05</strain>
    </source>
</reference>
<dbReference type="EC" id="5.2.1.8" evidence="5"/>
<dbReference type="PROSITE" id="PS50072">
    <property type="entry name" value="CSA_PPIASE_2"/>
    <property type="match status" value="1"/>
</dbReference>
<evidence type="ECO:0000313" key="8">
    <source>
        <dbReference type="EMBL" id="NME96826.1"/>
    </source>
</evidence>
<dbReference type="PANTHER" id="PTHR45625:SF4">
    <property type="entry name" value="PEPTIDYLPROLYL ISOMERASE DOMAIN AND WD REPEAT-CONTAINING PROTEIN 1"/>
    <property type="match status" value="1"/>
</dbReference>
<dbReference type="InterPro" id="IPR044666">
    <property type="entry name" value="Cyclophilin_A-like"/>
</dbReference>
<comment type="function">
    <text evidence="2 5">PPIases accelerate the folding of proteins. It catalyzes the cis-trans isomerization of proline imidic peptide bonds in oligopeptides.</text>
</comment>
<dbReference type="GO" id="GO:0003755">
    <property type="term" value="F:peptidyl-prolyl cis-trans isomerase activity"/>
    <property type="evidence" value="ECO:0007669"/>
    <property type="project" value="UniProtKB-UniRule"/>
</dbReference>
<evidence type="ECO:0000256" key="3">
    <source>
        <dbReference type="ARBA" id="ARBA00023110"/>
    </source>
</evidence>
<keyword evidence="4 5" id="KW-0413">Isomerase</keyword>
<dbReference type="AlphaFoldDB" id="A0A848CU68"/>
<dbReference type="PRINTS" id="PR00153">
    <property type="entry name" value="CSAPPISMRASE"/>
</dbReference>
<feature type="signal peptide" evidence="5">
    <location>
        <begin position="1"/>
        <end position="22"/>
    </location>
</feature>
<evidence type="ECO:0000256" key="4">
    <source>
        <dbReference type="ARBA" id="ARBA00023235"/>
    </source>
</evidence>
<evidence type="ECO:0000256" key="1">
    <source>
        <dbReference type="ARBA" id="ARBA00000971"/>
    </source>
</evidence>
<sequence>MKKKGILLTTLALAAIIGTTTACSSDKGGAQQNPPATKEAQQSVKQWDKPPAMQIDENKTYIAHVETNKGKFSIELFAKDAPKTVNNFVFLSREKFYDGIVFHRIIKDFMIQTGDPLAKGSVQALKDNPQIGSGSPGYRFEDELAKRHTYEKGIIAMANSGPNTNGSQFFIVNGKSPSVDYLNKKAPNYTTFGKIVDGMDTIDKISSIPVSPSMSGEPSFPEEDVFIKTITIEEK</sequence>
<keyword evidence="3 5" id="KW-0697">Rotamase</keyword>
<feature type="domain" description="PPIase cyclophilin-type" evidence="7">
    <location>
        <begin position="59"/>
        <end position="232"/>
    </location>
</feature>
<proteinExistence type="inferred from homology"/>
<dbReference type="CDD" id="cd00317">
    <property type="entry name" value="cyclophilin"/>
    <property type="match status" value="1"/>
</dbReference>
<gene>
    <name evidence="8" type="ORF">HF838_01020</name>
</gene>
<organism evidence="8 9">
    <name type="scientific">Aneurinibacillus aneurinilyticus</name>
    <name type="common">Bacillus aneurinolyticus</name>
    <dbReference type="NCBI Taxonomy" id="1391"/>
    <lineage>
        <taxon>Bacteria</taxon>
        <taxon>Bacillati</taxon>
        <taxon>Bacillota</taxon>
        <taxon>Bacilli</taxon>
        <taxon>Bacillales</taxon>
        <taxon>Paenibacillaceae</taxon>
        <taxon>Aneurinibacillus group</taxon>
        <taxon>Aneurinibacillus</taxon>
    </lineage>
</organism>
<evidence type="ECO:0000256" key="5">
    <source>
        <dbReference type="RuleBase" id="RU363019"/>
    </source>
</evidence>
<dbReference type="Pfam" id="PF00160">
    <property type="entry name" value="Pro_isomerase"/>
    <property type="match status" value="1"/>
</dbReference>
<dbReference type="Proteomes" id="UP000561326">
    <property type="component" value="Unassembled WGS sequence"/>
</dbReference>
<comment type="similarity">
    <text evidence="5">Belongs to the cyclophilin-type PPIase family.</text>
</comment>
<evidence type="ECO:0000256" key="6">
    <source>
        <dbReference type="SAM" id="MobiDB-lite"/>
    </source>
</evidence>
<dbReference type="RefSeq" id="WP_168974312.1">
    <property type="nucleotide sequence ID" value="NZ_CAMJCG010000002.1"/>
</dbReference>
<evidence type="ECO:0000313" key="9">
    <source>
        <dbReference type="Proteomes" id="UP000561326"/>
    </source>
</evidence>
<dbReference type="PROSITE" id="PS51257">
    <property type="entry name" value="PROKAR_LIPOPROTEIN"/>
    <property type="match status" value="1"/>
</dbReference>
<evidence type="ECO:0000256" key="2">
    <source>
        <dbReference type="ARBA" id="ARBA00002388"/>
    </source>
</evidence>
<feature type="region of interest" description="Disordered" evidence="6">
    <location>
        <begin position="24"/>
        <end position="47"/>
    </location>
</feature>
<dbReference type="InterPro" id="IPR029000">
    <property type="entry name" value="Cyclophilin-like_dom_sf"/>
</dbReference>
<protein>
    <recommendedName>
        <fullName evidence="5">Peptidyl-prolyl cis-trans isomerase</fullName>
        <shortName evidence="5">PPIase</shortName>
        <ecNumber evidence="5">5.2.1.8</ecNumber>
    </recommendedName>
</protein>
<comment type="caution">
    <text evidence="8">The sequence shown here is derived from an EMBL/GenBank/DDBJ whole genome shotgun (WGS) entry which is preliminary data.</text>
</comment>
<name>A0A848CU68_ANEAE</name>
<accession>A0A848CU68</accession>
<dbReference type="EMBL" id="JABAGO010000001">
    <property type="protein sequence ID" value="NME96826.1"/>
    <property type="molecule type" value="Genomic_DNA"/>
</dbReference>
<dbReference type="SUPFAM" id="SSF50891">
    <property type="entry name" value="Cyclophilin-like"/>
    <property type="match status" value="1"/>
</dbReference>
<feature type="compositionally biased region" description="Polar residues" evidence="6">
    <location>
        <begin position="30"/>
        <end position="45"/>
    </location>
</feature>
<keyword evidence="5" id="KW-0732">Signal</keyword>
<comment type="catalytic activity">
    <reaction evidence="1 5">
        <text>[protein]-peptidylproline (omega=180) = [protein]-peptidylproline (omega=0)</text>
        <dbReference type="Rhea" id="RHEA:16237"/>
        <dbReference type="Rhea" id="RHEA-COMP:10747"/>
        <dbReference type="Rhea" id="RHEA-COMP:10748"/>
        <dbReference type="ChEBI" id="CHEBI:83833"/>
        <dbReference type="ChEBI" id="CHEBI:83834"/>
        <dbReference type="EC" id="5.2.1.8"/>
    </reaction>
</comment>
<evidence type="ECO:0000259" key="7">
    <source>
        <dbReference type="PROSITE" id="PS50072"/>
    </source>
</evidence>
<dbReference type="PANTHER" id="PTHR45625">
    <property type="entry name" value="PEPTIDYL-PROLYL CIS-TRANS ISOMERASE-RELATED"/>
    <property type="match status" value="1"/>
</dbReference>
<feature type="chain" id="PRO_5039751477" description="Peptidyl-prolyl cis-trans isomerase" evidence="5">
    <location>
        <begin position="23"/>
        <end position="235"/>
    </location>
</feature>
<dbReference type="Gene3D" id="2.40.100.10">
    <property type="entry name" value="Cyclophilin-like"/>
    <property type="match status" value="1"/>
</dbReference>